<name>A0A6J6L8S0_9ZZZZ</name>
<dbReference type="PROSITE" id="PS50977">
    <property type="entry name" value="HTH_TETR_2"/>
    <property type="match status" value="1"/>
</dbReference>
<evidence type="ECO:0000256" key="2">
    <source>
        <dbReference type="ARBA" id="ARBA00023125"/>
    </source>
</evidence>
<accession>A0A6J6L8S0</accession>
<gene>
    <name evidence="5" type="ORF">UFOPK2243_00944</name>
</gene>
<evidence type="ECO:0000256" key="3">
    <source>
        <dbReference type="ARBA" id="ARBA00023163"/>
    </source>
</evidence>
<protein>
    <submittedName>
        <fullName evidence="5">Unannotated protein</fullName>
    </submittedName>
</protein>
<dbReference type="PRINTS" id="PR00455">
    <property type="entry name" value="HTHTETR"/>
</dbReference>
<dbReference type="InterPro" id="IPR009057">
    <property type="entry name" value="Homeodomain-like_sf"/>
</dbReference>
<dbReference type="GO" id="GO:0003677">
    <property type="term" value="F:DNA binding"/>
    <property type="evidence" value="ECO:0007669"/>
    <property type="project" value="UniProtKB-KW"/>
</dbReference>
<evidence type="ECO:0000313" key="5">
    <source>
        <dbReference type="EMBL" id="CAB4658151.1"/>
    </source>
</evidence>
<proteinExistence type="predicted"/>
<keyword evidence="2" id="KW-0238">DNA-binding</keyword>
<keyword evidence="3" id="KW-0804">Transcription</keyword>
<dbReference type="AlphaFoldDB" id="A0A6J6L8S0"/>
<evidence type="ECO:0000256" key="1">
    <source>
        <dbReference type="ARBA" id="ARBA00023015"/>
    </source>
</evidence>
<evidence type="ECO:0000259" key="4">
    <source>
        <dbReference type="PROSITE" id="PS50977"/>
    </source>
</evidence>
<feature type="domain" description="HTH tetR-type" evidence="4">
    <location>
        <begin position="14"/>
        <end position="74"/>
    </location>
</feature>
<keyword evidence="1" id="KW-0805">Transcription regulation</keyword>
<organism evidence="5">
    <name type="scientific">freshwater metagenome</name>
    <dbReference type="NCBI Taxonomy" id="449393"/>
    <lineage>
        <taxon>unclassified sequences</taxon>
        <taxon>metagenomes</taxon>
        <taxon>ecological metagenomes</taxon>
    </lineage>
</organism>
<dbReference type="PANTHER" id="PTHR47506:SF1">
    <property type="entry name" value="HTH-TYPE TRANSCRIPTIONAL REGULATOR YJDC"/>
    <property type="match status" value="1"/>
</dbReference>
<reference evidence="5" key="1">
    <citation type="submission" date="2020-05" db="EMBL/GenBank/DDBJ databases">
        <authorList>
            <person name="Chiriac C."/>
            <person name="Salcher M."/>
            <person name="Ghai R."/>
            <person name="Kavagutti S V."/>
        </authorList>
    </citation>
    <scope>NUCLEOTIDE SEQUENCE</scope>
</reference>
<sequence length="195" mass="21036">MPKISAPTLSQQRQWRRSQLMDAAASIALEDGAHRVSVATVATRAGLSRTSFYEYFASSSDIVAELITEELESFSAFLEEKVRDVTEPIQAISIWVSSSLEYVADGRHLLAKALSAIEISRDQSAVIGMAHRKMLLSLSGPLAKLGVDDIAQALSLIHSATQSATTRIESGADSAREIENTRNFIVAGISTLSRG</sequence>
<dbReference type="EMBL" id="CAEZWL010000029">
    <property type="protein sequence ID" value="CAB4658151.1"/>
    <property type="molecule type" value="Genomic_DNA"/>
</dbReference>
<dbReference type="Pfam" id="PF00440">
    <property type="entry name" value="TetR_N"/>
    <property type="match status" value="1"/>
</dbReference>
<dbReference type="Gene3D" id="1.10.357.10">
    <property type="entry name" value="Tetracycline Repressor, domain 2"/>
    <property type="match status" value="1"/>
</dbReference>
<dbReference type="InterPro" id="IPR001647">
    <property type="entry name" value="HTH_TetR"/>
</dbReference>
<dbReference type="PANTHER" id="PTHR47506">
    <property type="entry name" value="TRANSCRIPTIONAL REGULATORY PROTEIN"/>
    <property type="match status" value="1"/>
</dbReference>
<dbReference type="SUPFAM" id="SSF46689">
    <property type="entry name" value="Homeodomain-like"/>
    <property type="match status" value="1"/>
</dbReference>